<organism evidence="4 5">
    <name type="scientific">Castellaniella denitrificans</name>
    <dbReference type="NCBI Taxonomy" id="56119"/>
    <lineage>
        <taxon>Bacteria</taxon>
        <taxon>Pseudomonadati</taxon>
        <taxon>Pseudomonadota</taxon>
        <taxon>Betaproteobacteria</taxon>
        <taxon>Burkholderiales</taxon>
        <taxon>Alcaligenaceae</taxon>
        <taxon>Castellaniella</taxon>
    </lineage>
</organism>
<dbReference type="Gene3D" id="1.20.58.300">
    <property type="entry name" value="FlgN-like"/>
    <property type="match status" value="1"/>
</dbReference>
<dbReference type="RefSeq" id="WP_269359435.1">
    <property type="nucleotide sequence ID" value="NZ_JAPWHE010000009.1"/>
</dbReference>
<reference evidence="4" key="1">
    <citation type="submission" date="2022-12" db="EMBL/GenBank/DDBJ databases">
        <title>Bacterial isolates from different developmental stages of Nematostella vectensis.</title>
        <authorList>
            <person name="Fraune S."/>
        </authorList>
    </citation>
    <scope>NUCLEOTIDE SEQUENCE</scope>
    <source>
        <strain evidence="4">G21619-S1</strain>
    </source>
</reference>
<comment type="function">
    <text evidence="1">Required for the efficient initiation of filament assembly.</text>
</comment>
<evidence type="ECO:0000256" key="2">
    <source>
        <dbReference type="ARBA" id="ARBA00007703"/>
    </source>
</evidence>
<dbReference type="Pfam" id="PF05130">
    <property type="entry name" value="FlgN"/>
    <property type="match status" value="1"/>
</dbReference>
<dbReference type="EMBL" id="JAPWHE010000009">
    <property type="protein sequence ID" value="MCZ4330656.1"/>
    <property type="molecule type" value="Genomic_DNA"/>
</dbReference>
<keyword evidence="5" id="KW-1185">Reference proteome</keyword>
<evidence type="ECO:0000256" key="3">
    <source>
        <dbReference type="ARBA" id="ARBA00022795"/>
    </source>
</evidence>
<keyword evidence="4" id="KW-0969">Cilium</keyword>
<dbReference type="SUPFAM" id="SSF140566">
    <property type="entry name" value="FlgN-like"/>
    <property type="match status" value="1"/>
</dbReference>
<evidence type="ECO:0000256" key="1">
    <source>
        <dbReference type="ARBA" id="ARBA00002397"/>
    </source>
</evidence>
<gene>
    <name evidence="4" type="ORF">O4H32_11915</name>
</gene>
<name>A0ABT4M961_9BURK</name>
<dbReference type="InterPro" id="IPR007809">
    <property type="entry name" value="FlgN-like"/>
</dbReference>
<keyword evidence="4" id="KW-0282">Flagellum</keyword>
<protein>
    <submittedName>
        <fullName evidence="4">Flagellar protein FlgN</fullName>
    </submittedName>
</protein>
<keyword evidence="3" id="KW-1005">Bacterial flagellum biogenesis</keyword>
<dbReference type="InterPro" id="IPR036679">
    <property type="entry name" value="FlgN-like_sf"/>
</dbReference>
<comment type="caution">
    <text evidence="4">The sequence shown here is derived from an EMBL/GenBank/DDBJ whole genome shotgun (WGS) entry which is preliminary data.</text>
</comment>
<evidence type="ECO:0000313" key="4">
    <source>
        <dbReference type="EMBL" id="MCZ4330656.1"/>
    </source>
</evidence>
<comment type="similarity">
    <text evidence="2">Belongs to the FlgN family.</text>
</comment>
<proteinExistence type="inferred from homology"/>
<keyword evidence="4" id="KW-0966">Cell projection</keyword>
<accession>A0ABT4M961</accession>
<sequence>MNPGDKLLRCVQAQSDLLDEFIQALEAESAALLDEPSNLALAELTQRKNDYAQRLAQLDQDRVHILTELEQSDDAAGIDAICAVYPELRTTFDTLFERAERAGRLNQDNGQILHTFMEHNQRALDTLHSLVNQDLYDARGRLPRRQQP</sequence>
<dbReference type="Proteomes" id="UP001068379">
    <property type="component" value="Unassembled WGS sequence"/>
</dbReference>
<evidence type="ECO:0000313" key="5">
    <source>
        <dbReference type="Proteomes" id="UP001068379"/>
    </source>
</evidence>